<keyword evidence="1" id="KW-0812">Transmembrane</keyword>
<accession>A0A0F3L309</accession>
<dbReference type="OrthoDB" id="6024295at2"/>
<comment type="caution">
    <text evidence="2">The sequence shown here is derived from an EMBL/GenBank/DDBJ whole genome shotgun (WGS) entry which is preliminary data.</text>
</comment>
<dbReference type="AlphaFoldDB" id="A0A0F3L309"/>
<evidence type="ECO:0000313" key="2">
    <source>
        <dbReference type="EMBL" id="KJV36729.1"/>
    </source>
</evidence>
<sequence length="138" mass="14726">MLVQERFAWVWVCALAVIFGVYFAAVAYIESHGQPSMGQQIMVLAAALSSLGIVAAGTWLAGRLRGAAERDERDKAIASRSSAMAYNVLMAGMILVGVVMPFSAGGWSIVHAALLAIAIAEIVHHGMIVVSYRRGWHG</sequence>
<name>A0A0F3L309_9GAMM</name>
<dbReference type="InterPro" id="IPR019235">
    <property type="entry name" value="DUF2178_TM"/>
</dbReference>
<feature type="transmembrane region" description="Helical" evidence="1">
    <location>
        <begin position="7"/>
        <end position="29"/>
    </location>
</feature>
<proteinExistence type="predicted"/>
<evidence type="ECO:0000256" key="1">
    <source>
        <dbReference type="SAM" id="Phobius"/>
    </source>
</evidence>
<feature type="transmembrane region" description="Helical" evidence="1">
    <location>
        <begin position="41"/>
        <end position="62"/>
    </location>
</feature>
<keyword evidence="3" id="KW-1185">Reference proteome</keyword>
<dbReference type="EMBL" id="JZRB01000004">
    <property type="protein sequence ID" value="KJV36729.1"/>
    <property type="molecule type" value="Genomic_DNA"/>
</dbReference>
<dbReference type="RefSeq" id="WP_045828034.1">
    <property type="nucleotide sequence ID" value="NZ_JZRB01000004.1"/>
</dbReference>
<reference evidence="2 3" key="1">
    <citation type="submission" date="2015-03" db="EMBL/GenBank/DDBJ databases">
        <title>Draft genome sequence of Luteibacter yeojuensis strain SU11.</title>
        <authorList>
            <person name="Sulaiman J."/>
            <person name="Priya K."/>
            <person name="Chan K.-G."/>
        </authorList>
    </citation>
    <scope>NUCLEOTIDE SEQUENCE [LARGE SCALE GENOMIC DNA]</scope>
    <source>
        <strain evidence="2 3">SU11</strain>
    </source>
</reference>
<feature type="transmembrane region" description="Helical" evidence="1">
    <location>
        <begin position="109"/>
        <end position="132"/>
    </location>
</feature>
<gene>
    <name evidence="2" type="ORF">VI08_02880</name>
</gene>
<keyword evidence="1" id="KW-0472">Membrane</keyword>
<protein>
    <recommendedName>
        <fullName evidence="4">DUF2178 domain-containing protein</fullName>
    </recommendedName>
</protein>
<feature type="transmembrane region" description="Helical" evidence="1">
    <location>
        <begin position="83"/>
        <end position="103"/>
    </location>
</feature>
<keyword evidence="1" id="KW-1133">Transmembrane helix</keyword>
<organism evidence="2 3">
    <name type="scientific">Luteibacter yeojuensis</name>
    <dbReference type="NCBI Taxonomy" id="345309"/>
    <lineage>
        <taxon>Bacteria</taxon>
        <taxon>Pseudomonadati</taxon>
        <taxon>Pseudomonadota</taxon>
        <taxon>Gammaproteobacteria</taxon>
        <taxon>Lysobacterales</taxon>
        <taxon>Rhodanobacteraceae</taxon>
        <taxon>Luteibacter</taxon>
    </lineage>
</organism>
<evidence type="ECO:0008006" key="4">
    <source>
        <dbReference type="Google" id="ProtNLM"/>
    </source>
</evidence>
<dbReference type="Proteomes" id="UP000033651">
    <property type="component" value="Unassembled WGS sequence"/>
</dbReference>
<dbReference type="Pfam" id="PF09946">
    <property type="entry name" value="DUF2178"/>
    <property type="match status" value="1"/>
</dbReference>
<evidence type="ECO:0000313" key="3">
    <source>
        <dbReference type="Proteomes" id="UP000033651"/>
    </source>
</evidence>
<dbReference type="PATRIC" id="fig|345309.4.peg.2914"/>